<evidence type="ECO:0008006" key="3">
    <source>
        <dbReference type="Google" id="ProtNLM"/>
    </source>
</evidence>
<dbReference type="GeneID" id="63804296"/>
<dbReference type="SUPFAM" id="SSF52047">
    <property type="entry name" value="RNI-like"/>
    <property type="match status" value="1"/>
</dbReference>
<organism evidence="1 2">
    <name type="scientific">Linderina pennispora</name>
    <dbReference type="NCBI Taxonomy" id="61395"/>
    <lineage>
        <taxon>Eukaryota</taxon>
        <taxon>Fungi</taxon>
        <taxon>Fungi incertae sedis</taxon>
        <taxon>Zoopagomycota</taxon>
        <taxon>Kickxellomycotina</taxon>
        <taxon>Kickxellomycetes</taxon>
        <taxon>Kickxellales</taxon>
        <taxon>Kickxellaceae</taxon>
        <taxon>Linderina</taxon>
    </lineage>
</organism>
<accession>A0A1Y1W7R7</accession>
<name>A0A1Y1W7R7_9FUNG</name>
<dbReference type="RefSeq" id="XP_040743245.1">
    <property type="nucleotide sequence ID" value="XM_040887648.1"/>
</dbReference>
<protein>
    <recommendedName>
        <fullName evidence="3">F-box domain-containing protein</fullName>
    </recommendedName>
</protein>
<evidence type="ECO:0000313" key="2">
    <source>
        <dbReference type="Proteomes" id="UP000193922"/>
    </source>
</evidence>
<proteinExistence type="predicted"/>
<dbReference type="EMBL" id="MCFD01000007">
    <property type="protein sequence ID" value="ORX69557.1"/>
    <property type="molecule type" value="Genomic_DNA"/>
</dbReference>
<evidence type="ECO:0000313" key="1">
    <source>
        <dbReference type="EMBL" id="ORX69557.1"/>
    </source>
</evidence>
<comment type="caution">
    <text evidence="1">The sequence shown here is derived from an EMBL/GenBank/DDBJ whole genome shotgun (WGS) entry which is preliminary data.</text>
</comment>
<sequence length="591" mass="67682">MDQALVVPLIARNILSHLTNDRIHSLAKTPDPSDIREKYILASTCRMWREILRPHMYDHFYYKFSHNRRHTPRYSADQRDLASTSQWGTYYSTSTQFLTYDQQHNYFQKPRKHAPLPITTTTMLDGCLLCQTNARILPEYAQPRHITLHLNASSIITLDFVNELTQSVFPNTSWPLARGLTIMSETPFEHRVPIEELVGALVSRFLSIVSITLRPSDRGPSRASTISGLHGHSDRITALDLGSNFMMFDLNSLRLRSLASLSLQYDRAHTPERLPVINPRKVKHLKLVDIHADMFFGRFDEDAVEDTVVFSQLETLDIKFFEVRSAGRGQARSIKYRFPKLRHLALDSESYDAFDVHSMIQGSPLEYLKLIGDDDCLHQLDLSLFPTLAYATILEGTTRRPRLSSVDISRNLIRPESKIRELTLCSVDQASLLGHELGCKSLRHLEINDDIGFGLLKHIVQQLPILLALDVLFPLTSCEDMITQQVIWRAVITAPSTPLNSSLQILTLRDSYQEQLGVDGREIQPKYYSTDVVSLIVMLVRIPLLRRMTFFEKVHGKDEALIRNTFTDPVIQDDAPHFRDTAFNIVYTTQR</sequence>
<gene>
    <name evidence="1" type="ORF">DL89DRAFT_267745</name>
</gene>
<dbReference type="AlphaFoldDB" id="A0A1Y1W7R7"/>
<dbReference type="Gene3D" id="3.80.10.10">
    <property type="entry name" value="Ribonuclease Inhibitor"/>
    <property type="match status" value="1"/>
</dbReference>
<reference evidence="1 2" key="1">
    <citation type="submission" date="2016-07" db="EMBL/GenBank/DDBJ databases">
        <title>Pervasive Adenine N6-methylation of Active Genes in Fungi.</title>
        <authorList>
            <consortium name="DOE Joint Genome Institute"/>
            <person name="Mondo S.J."/>
            <person name="Dannebaum R.O."/>
            <person name="Kuo R.C."/>
            <person name="Labutti K."/>
            <person name="Haridas S."/>
            <person name="Kuo A."/>
            <person name="Salamov A."/>
            <person name="Ahrendt S.R."/>
            <person name="Lipzen A."/>
            <person name="Sullivan W."/>
            <person name="Andreopoulos W.B."/>
            <person name="Clum A."/>
            <person name="Lindquist E."/>
            <person name="Daum C."/>
            <person name="Ramamoorthy G.K."/>
            <person name="Gryganskyi A."/>
            <person name="Culley D."/>
            <person name="Magnuson J.K."/>
            <person name="James T.Y."/>
            <person name="O'Malley M.A."/>
            <person name="Stajich J.E."/>
            <person name="Spatafora J.W."/>
            <person name="Visel A."/>
            <person name="Grigoriev I.V."/>
        </authorList>
    </citation>
    <scope>NUCLEOTIDE SEQUENCE [LARGE SCALE GENOMIC DNA]</scope>
    <source>
        <strain evidence="1 2">ATCC 12442</strain>
    </source>
</reference>
<dbReference type="InterPro" id="IPR032675">
    <property type="entry name" value="LRR_dom_sf"/>
</dbReference>
<dbReference type="Proteomes" id="UP000193922">
    <property type="component" value="Unassembled WGS sequence"/>
</dbReference>
<keyword evidence="2" id="KW-1185">Reference proteome</keyword>